<gene>
    <name evidence="3" type="ORF">ALC57_08869</name>
</gene>
<dbReference type="InterPro" id="IPR007374">
    <property type="entry name" value="ASCH_domain"/>
</dbReference>
<dbReference type="Gene3D" id="2.30.130.30">
    <property type="entry name" value="Hypothetical protein"/>
    <property type="match status" value="1"/>
</dbReference>
<organism evidence="3 4">
    <name type="scientific">Trachymyrmex cornetzi</name>
    <dbReference type="NCBI Taxonomy" id="471704"/>
    <lineage>
        <taxon>Eukaryota</taxon>
        <taxon>Metazoa</taxon>
        <taxon>Ecdysozoa</taxon>
        <taxon>Arthropoda</taxon>
        <taxon>Hexapoda</taxon>
        <taxon>Insecta</taxon>
        <taxon>Pterygota</taxon>
        <taxon>Neoptera</taxon>
        <taxon>Endopterygota</taxon>
        <taxon>Hymenoptera</taxon>
        <taxon>Apocrita</taxon>
        <taxon>Aculeata</taxon>
        <taxon>Formicoidea</taxon>
        <taxon>Formicidae</taxon>
        <taxon>Myrmicinae</taxon>
        <taxon>Trachymyrmex</taxon>
    </lineage>
</organism>
<evidence type="ECO:0000259" key="2">
    <source>
        <dbReference type="SMART" id="SM01022"/>
    </source>
</evidence>
<accession>A0A151J6E0</accession>
<dbReference type="Pfam" id="PF23135">
    <property type="entry name" value="TRI4_N"/>
    <property type="match status" value="1"/>
</dbReference>
<dbReference type="InterPro" id="IPR015947">
    <property type="entry name" value="PUA-like_sf"/>
</dbReference>
<proteinExistence type="predicted"/>
<protein>
    <submittedName>
        <fullName evidence="3">Activating signal cointegrator 1</fullName>
    </submittedName>
</protein>
<dbReference type="Proteomes" id="UP000078492">
    <property type="component" value="Unassembled WGS sequence"/>
</dbReference>
<reference evidence="3 4" key="1">
    <citation type="submission" date="2015-09" db="EMBL/GenBank/DDBJ databases">
        <title>Trachymyrmex cornetzi WGS genome.</title>
        <authorList>
            <person name="Nygaard S."/>
            <person name="Hu H."/>
            <person name="Boomsma J."/>
            <person name="Zhang G."/>
        </authorList>
    </citation>
    <scope>NUCLEOTIDE SEQUENCE [LARGE SCALE GENOMIC DNA]</scope>
    <source>
        <strain evidence="3">Tcor2-1</strain>
        <tissue evidence="3">Whole body</tissue>
    </source>
</reference>
<dbReference type="InterPro" id="IPR009349">
    <property type="entry name" value="TRIP4/RQT4_C2HC5_Znf"/>
</dbReference>
<dbReference type="GO" id="GO:0072344">
    <property type="term" value="P:rescue of stalled ribosome"/>
    <property type="evidence" value="ECO:0007669"/>
    <property type="project" value="InterPro"/>
</dbReference>
<feature type="compositionally biased region" description="Basic residues" evidence="1">
    <location>
        <begin position="83"/>
        <end position="94"/>
    </location>
</feature>
<dbReference type="GO" id="GO:0005634">
    <property type="term" value="C:nucleus"/>
    <property type="evidence" value="ECO:0007669"/>
    <property type="project" value="InterPro"/>
</dbReference>
<dbReference type="InterPro" id="IPR056994">
    <property type="entry name" value="TRI4_N"/>
</dbReference>
<sequence>MEKWMQEKLSELLDFPVSDDWTQFILQIENERDLDEYFSTLLNNENPAHRQFVTELKKRRASYNNQTGYKKINDGDNIPKKQNDKKRGKAKGKKNNQVYKAVKPEPKSEKVEKKKTKFVNLLSHGNILLKRRHKCDCEANRHALINNCLNCGRIVCVQEGSGPCFCCGELVCSPDEQVLLGSNTKQGDNLYNKLMDQKPYKNLEDSLKQRDKLLEFDRNSARRTKVIDDESDYYQSNSIWLSHDERKKLQKQEEEELARKHTSRLDRKVAIDFMGRVIVDEDQSINLQSEELDETISYDDFENTNICPTIEFDRPTFVEMGPRTFRTSTRIENHTWNREGRIQDKEYLEMFDQGLCLSMHQPYASLLVAGIKTHEGRSWYSSHRGRLWIASAAKVPSSEEISNIKQSYCISKNDKIEFPENYPTSCLLGCVTVTDVLPQQEYRKLYPEGENESPYIFICENSYMLPIQFPMKGKHKIYKMDKKLHQAASKCLEKAMKTANN</sequence>
<dbReference type="GO" id="GO:0180022">
    <property type="term" value="C:RQC-trigger complex"/>
    <property type="evidence" value="ECO:0007669"/>
    <property type="project" value="InterPro"/>
</dbReference>
<evidence type="ECO:0000256" key="1">
    <source>
        <dbReference type="SAM" id="MobiDB-lite"/>
    </source>
</evidence>
<dbReference type="STRING" id="471704.A0A151J6E0"/>
<dbReference type="Pfam" id="PF06221">
    <property type="entry name" value="zf-C2HC5"/>
    <property type="match status" value="1"/>
</dbReference>
<dbReference type="CDD" id="cd06554">
    <property type="entry name" value="ASCH_ASC-1_like"/>
    <property type="match status" value="1"/>
</dbReference>
<dbReference type="SMART" id="SM01022">
    <property type="entry name" value="ASCH"/>
    <property type="match status" value="1"/>
</dbReference>
<feature type="compositionally biased region" description="Basic and acidic residues" evidence="1">
    <location>
        <begin position="71"/>
        <end position="82"/>
    </location>
</feature>
<name>A0A151J6E0_9HYME</name>
<feature type="domain" description="ASCH" evidence="2">
    <location>
        <begin position="357"/>
        <end position="466"/>
    </location>
</feature>
<dbReference type="PANTHER" id="PTHR12963">
    <property type="entry name" value="THYROID RECEPTOR INTERACTING PROTEIN RELATED"/>
    <property type="match status" value="1"/>
</dbReference>
<dbReference type="InterPro" id="IPR039128">
    <property type="entry name" value="TRIP4-like"/>
</dbReference>
<dbReference type="AlphaFoldDB" id="A0A151J6E0"/>
<dbReference type="Pfam" id="PF04266">
    <property type="entry name" value="ASCH"/>
    <property type="match status" value="1"/>
</dbReference>
<dbReference type="EMBL" id="KQ979854">
    <property type="protein sequence ID" value="KYN18793.1"/>
    <property type="molecule type" value="Genomic_DNA"/>
</dbReference>
<dbReference type="SUPFAM" id="SSF88697">
    <property type="entry name" value="PUA domain-like"/>
    <property type="match status" value="1"/>
</dbReference>
<dbReference type="Pfam" id="PF23134">
    <property type="entry name" value="TRIP4_3rd"/>
    <property type="match status" value="1"/>
</dbReference>
<dbReference type="FunFam" id="2.30.130.30:FF:000006">
    <property type="entry name" value="Putative_zinc_finger_motif_-_C2HC5-type /ASCH_domain_containing_protein_-_putative"/>
    <property type="match status" value="1"/>
</dbReference>
<dbReference type="GO" id="GO:0008270">
    <property type="term" value="F:zinc ion binding"/>
    <property type="evidence" value="ECO:0007669"/>
    <property type="project" value="InterPro"/>
</dbReference>
<dbReference type="PANTHER" id="PTHR12963:SF4">
    <property type="entry name" value="ACTIVATING SIGNAL COINTEGRATOR 1"/>
    <property type="match status" value="1"/>
</dbReference>
<keyword evidence="4" id="KW-1185">Reference proteome</keyword>
<evidence type="ECO:0000313" key="3">
    <source>
        <dbReference type="EMBL" id="KYN18793.1"/>
    </source>
</evidence>
<feature type="region of interest" description="Disordered" evidence="1">
    <location>
        <begin position="64"/>
        <end position="96"/>
    </location>
</feature>
<evidence type="ECO:0000313" key="4">
    <source>
        <dbReference type="Proteomes" id="UP000078492"/>
    </source>
</evidence>
<dbReference type="InterPro" id="IPR056993">
    <property type="entry name" value="TRIP4_3rd_dom"/>
</dbReference>